<name>A0A974P4S7_9CAUL</name>
<dbReference type="CDD" id="cd02440">
    <property type="entry name" value="AdoMet_MTases"/>
    <property type="match status" value="1"/>
</dbReference>
<accession>A0A974P4S7</accession>
<dbReference type="PANTHER" id="PTHR43861">
    <property type="entry name" value="TRANS-ACONITATE 2-METHYLTRANSFERASE-RELATED"/>
    <property type="match status" value="1"/>
</dbReference>
<dbReference type="SUPFAM" id="SSF53335">
    <property type="entry name" value="S-adenosyl-L-methionine-dependent methyltransferases"/>
    <property type="match status" value="1"/>
</dbReference>
<protein>
    <submittedName>
        <fullName evidence="4">Class I SAM-dependent methyltransferase</fullName>
    </submittedName>
</protein>
<proteinExistence type="predicted"/>
<sequence length="263" mass="28928">MAVQALLRDTDADWQELGATQPYWGVLTHPSYRTENLTDDALAQFFGSGVDHVDRLVAQFQRLYGVAPQGRALDFGCGAGRLTEAMAAYAGETIGYDISPGMLNEARKRGVATYVGELPAGPFGWINSFIVLQHIPPERGMALIEDLLERLSPGGLLSLQLTVWRDARHDEPGPAPRTGWRAFVPPALRRSKAPPPPPKGLVMMFDYDLSAVVRLLNEHGVEEMNLVSTHHDGHNGVLILARREGQSQEFTRRVRSPAAKEAL</sequence>
<dbReference type="GO" id="GO:0008168">
    <property type="term" value="F:methyltransferase activity"/>
    <property type="evidence" value="ECO:0007669"/>
    <property type="project" value="UniProtKB-KW"/>
</dbReference>
<reference evidence="4" key="1">
    <citation type="submission" date="2021-01" db="EMBL/GenBank/DDBJ databases">
        <title>Genome sequence of Phenylobacterium sp. 20VBR1 isolated from a valley glaceir, Ny-Alesund, Svalbard.</title>
        <authorList>
            <person name="Thomas F.A."/>
            <person name="Krishnan K.P."/>
            <person name="Sinha R.K."/>
        </authorList>
    </citation>
    <scope>NUCLEOTIDE SEQUENCE</scope>
    <source>
        <strain evidence="4">20VBR1</strain>
    </source>
</reference>
<feature type="domain" description="Methyltransferase" evidence="3">
    <location>
        <begin position="73"/>
        <end position="155"/>
    </location>
</feature>
<dbReference type="Pfam" id="PF13649">
    <property type="entry name" value="Methyltransf_25"/>
    <property type="match status" value="1"/>
</dbReference>
<gene>
    <name evidence="4" type="ORF">JKL49_01510</name>
</gene>
<evidence type="ECO:0000256" key="1">
    <source>
        <dbReference type="ARBA" id="ARBA00022603"/>
    </source>
</evidence>
<evidence type="ECO:0000313" key="4">
    <source>
        <dbReference type="EMBL" id="QQZ50395.1"/>
    </source>
</evidence>
<dbReference type="Gene3D" id="3.40.50.150">
    <property type="entry name" value="Vaccinia Virus protein VP39"/>
    <property type="match status" value="1"/>
</dbReference>
<dbReference type="EMBL" id="CP068570">
    <property type="protein sequence ID" value="QQZ50395.1"/>
    <property type="molecule type" value="Genomic_DNA"/>
</dbReference>
<keyword evidence="2" id="KW-0808">Transferase</keyword>
<dbReference type="GO" id="GO:0032259">
    <property type="term" value="P:methylation"/>
    <property type="evidence" value="ECO:0007669"/>
    <property type="project" value="UniProtKB-KW"/>
</dbReference>
<dbReference type="AlphaFoldDB" id="A0A974P4S7"/>
<dbReference type="InterPro" id="IPR029063">
    <property type="entry name" value="SAM-dependent_MTases_sf"/>
</dbReference>
<dbReference type="PANTHER" id="PTHR43861:SF1">
    <property type="entry name" value="TRANS-ACONITATE 2-METHYLTRANSFERASE"/>
    <property type="match status" value="1"/>
</dbReference>
<evidence type="ECO:0000259" key="3">
    <source>
        <dbReference type="Pfam" id="PF13649"/>
    </source>
</evidence>
<evidence type="ECO:0000256" key="2">
    <source>
        <dbReference type="ARBA" id="ARBA00022679"/>
    </source>
</evidence>
<organism evidence="4">
    <name type="scientific">Phenylobacterium glaciei</name>
    <dbReference type="NCBI Taxonomy" id="2803784"/>
    <lineage>
        <taxon>Bacteria</taxon>
        <taxon>Pseudomonadati</taxon>
        <taxon>Pseudomonadota</taxon>
        <taxon>Alphaproteobacteria</taxon>
        <taxon>Caulobacterales</taxon>
        <taxon>Caulobacteraceae</taxon>
        <taxon>Phenylobacterium</taxon>
    </lineage>
</organism>
<dbReference type="InterPro" id="IPR041698">
    <property type="entry name" value="Methyltransf_25"/>
</dbReference>
<keyword evidence="1 4" id="KW-0489">Methyltransferase</keyword>